<organism evidence="3 4">
    <name type="scientific">Streptomyces antimicrobicus</name>
    <dbReference type="NCBI Taxonomy" id="2883108"/>
    <lineage>
        <taxon>Bacteria</taxon>
        <taxon>Bacillati</taxon>
        <taxon>Actinomycetota</taxon>
        <taxon>Actinomycetes</taxon>
        <taxon>Kitasatosporales</taxon>
        <taxon>Streptomycetaceae</taxon>
        <taxon>Streptomyces</taxon>
    </lineage>
</organism>
<gene>
    <name evidence="3" type="ORF">LG632_26375</name>
</gene>
<feature type="transmembrane region" description="Helical" evidence="2">
    <location>
        <begin position="212"/>
        <end position="233"/>
    </location>
</feature>
<reference evidence="3 4" key="1">
    <citation type="submission" date="2021-10" db="EMBL/GenBank/DDBJ databases">
        <title>Streptomyces sp. strain SMC 277, a novel streptomycete isolated from soil.</title>
        <authorList>
            <person name="Chanama M."/>
        </authorList>
    </citation>
    <scope>NUCLEOTIDE SEQUENCE [LARGE SCALE GENOMIC DNA]</scope>
    <source>
        <strain evidence="3 4">SMC 277</strain>
    </source>
</reference>
<feature type="transmembrane region" description="Helical" evidence="2">
    <location>
        <begin position="180"/>
        <end position="200"/>
    </location>
</feature>
<sequence length="234" mass="24004">MSAGTTAARRSKKQARLAAAPLPTQPKKRGKAKKAKAPKKIKLGAATLAALRGQTTPAALVADVEAATVAAVANPRLRWAAYNGSAALAGHALLFPATGTWRGFEPGMGAVMLALPNCGAFVVTIGASYIAYRVAKPFRGLLGPFAPVAPVAAGIGAAFWGQGTAEPIADFLAWSAPWSVLLAPLIVAGGAGALVWTLLESRAAGWRRPLRWLARIPLATVVTSALLYAPGALL</sequence>
<accession>A0ABS8BE57</accession>
<dbReference type="RefSeq" id="WP_226730047.1">
    <property type="nucleotide sequence ID" value="NZ_JAJAUY010000155.1"/>
</dbReference>
<feature type="transmembrane region" description="Helical" evidence="2">
    <location>
        <begin position="86"/>
        <end position="104"/>
    </location>
</feature>
<comment type="caution">
    <text evidence="3">The sequence shown here is derived from an EMBL/GenBank/DDBJ whole genome shotgun (WGS) entry which is preliminary data.</text>
</comment>
<keyword evidence="4" id="KW-1185">Reference proteome</keyword>
<feature type="compositionally biased region" description="Basic residues" evidence="1">
    <location>
        <begin position="26"/>
        <end position="36"/>
    </location>
</feature>
<dbReference type="EMBL" id="JAJAUY010000155">
    <property type="protein sequence ID" value="MCB5182872.1"/>
    <property type="molecule type" value="Genomic_DNA"/>
</dbReference>
<feature type="region of interest" description="Disordered" evidence="1">
    <location>
        <begin position="1"/>
        <end position="36"/>
    </location>
</feature>
<feature type="transmembrane region" description="Helical" evidence="2">
    <location>
        <begin position="141"/>
        <end position="160"/>
    </location>
</feature>
<evidence type="ECO:0000256" key="1">
    <source>
        <dbReference type="SAM" id="MobiDB-lite"/>
    </source>
</evidence>
<feature type="transmembrane region" description="Helical" evidence="2">
    <location>
        <begin position="110"/>
        <end position="132"/>
    </location>
</feature>
<dbReference type="Proteomes" id="UP001199054">
    <property type="component" value="Unassembled WGS sequence"/>
</dbReference>
<keyword evidence="2" id="KW-0472">Membrane</keyword>
<protein>
    <recommendedName>
        <fullName evidence="5">Integral membrane protein</fullName>
    </recommendedName>
</protein>
<proteinExistence type="predicted"/>
<keyword evidence="2" id="KW-1133">Transmembrane helix</keyword>
<evidence type="ECO:0008006" key="5">
    <source>
        <dbReference type="Google" id="ProtNLM"/>
    </source>
</evidence>
<evidence type="ECO:0000313" key="3">
    <source>
        <dbReference type="EMBL" id="MCB5182872.1"/>
    </source>
</evidence>
<name>A0ABS8BE57_9ACTN</name>
<evidence type="ECO:0000313" key="4">
    <source>
        <dbReference type="Proteomes" id="UP001199054"/>
    </source>
</evidence>
<evidence type="ECO:0000256" key="2">
    <source>
        <dbReference type="SAM" id="Phobius"/>
    </source>
</evidence>
<keyword evidence="2" id="KW-0812">Transmembrane</keyword>